<evidence type="ECO:0000313" key="3">
    <source>
        <dbReference type="Proteomes" id="UP000054018"/>
    </source>
</evidence>
<dbReference type="EMBL" id="KN833710">
    <property type="protein sequence ID" value="KIK25132.1"/>
    <property type="molecule type" value="Genomic_DNA"/>
</dbReference>
<feature type="region of interest" description="Disordered" evidence="1">
    <location>
        <begin position="1"/>
        <end position="181"/>
    </location>
</feature>
<gene>
    <name evidence="2" type="ORF">PISMIDRAFT_9730</name>
</gene>
<accession>A0A0C9ZSB7</accession>
<organism evidence="2 3">
    <name type="scientific">Pisolithus microcarpus 441</name>
    <dbReference type="NCBI Taxonomy" id="765257"/>
    <lineage>
        <taxon>Eukaryota</taxon>
        <taxon>Fungi</taxon>
        <taxon>Dikarya</taxon>
        <taxon>Basidiomycota</taxon>
        <taxon>Agaricomycotina</taxon>
        <taxon>Agaricomycetes</taxon>
        <taxon>Agaricomycetidae</taxon>
        <taxon>Boletales</taxon>
        <taxon>Sclerodermatineae</taxon>
        <taxon>Pisolithaceae</taxon>
        <taxon>Pisolithus</taxon>
    </lineage>
</organism>
<reference evidence="3" key="2">
    <citation type="submission" date="2015-01" db="EMBL/GenBank/DDBJ databases">
        <title>Evolutionary Origins and Diversification of the Mycorrhizal Mutualists.</title>
        <authorList>
            <consortium name="DOE Joint Genome Institute"/>
            <consortium name="Mycorrhizal Genomics Consortium"/>
            <person name="Kohler A."/>
            <person name="Kuo A."/>
            <person name="Nagy L.G."/>
            <person name="Floudas D."/>
            <person name="Copeland A."/>
            <person name="Barry K.W."/>
            <person name="Cichocki N."/>
            <person name="Veneault-Fourrey C."/>
            <person name="LaButti K."/>
            <person name="Lindquist E.A."/>
            <person name="Lipzen A."/>
            <person name="Lundell T."/>
            <person name="Morin E."/>
            <person name="Murat C."/>
            <person name="Riley R."/>
            <person name="Ohm R."/>
            <person name="Sun H."/>
            <person name="Tunlid A."/>
            <person name="Henrissat B."/>
            <person name="Grigoriev I.V."/>
            <person name="Hibbett D.S."/>
            <person name="Martin F."/>
        </authorList>
    </citation>
    <scope>NUCLEOTIDE SEQUENCE [LARGE SCALE GENOMIC DNA]</scope>
    <source>
        <strain evidence="3">441</strain>
    </source>
</reference>
<reference evidence="2 3" key="1">
    <citation type="submission" date="2014-04" db="EMBL/GenBank/DDBJ databases">
        <authorList>
            <consortium name="DOE Joint Genome Institute"/>
            <person name="Kuo A."/>
            <person name="Kohler A."/>
            <person name="Costa M.D."/>
            <person name="Nagy L.G."/>
            <person name="Floudas D."/>
            <person name="Copeland A."/>
            <person name="Barry K.W."/>
            <person name="Cichocki N."/>
            <person name="Veneault-Fourrey C."/>
            <person name="LaButti K."/>
            <person name="Lindquist E.A."/>
            <person name="Lipzen A."/>
            <person name="Lundell T."/>
            <person name="Morin E."/>
            <person name="Murat C."/>
            <person name="Sun H."/>
            <person name="Tunlid A."/>
            <person name="Henrissat B."/>
            <person name="Grigoriev I.V."/>
            <person name="Hibbett D.S."/>
            <person name="Martin F."/>
            <person name="Nordberg H.P."/>
            <person name="Cantor M.N."/>
            <person name="Hua S.X."/>
        </authorList>
    </citation>
    <scope>NUCLEOTIDE SEQUENCE [LARGE SCALE GENOMIC DNA]</scope>
    <source>
        <strain evidence="2 3">441</strain>
    </source>
</reference>
<name>A0A0C9ZSB7_9AGAM</name>
<dbReference type="AlphaFoldDB" id="A0A0C9ZSB7"/>
<feature type="compositionally biased region" description="Low complexity" evidence="1">
    <location>
        <begin position="27"/>
        <end position="60"/>
    </location>
</feature>
<feature type="compositionally biased region" description="Basic and acidic residues" evidence="1">
    <location>
        <begin position="74"/>
        <end position="83"/>
    </location>
</feature>
<evidence type="ECO:0000313" key="2">
    <source>
        <dbReference type="EMBL" id="KIK25132.1"/>
    </source>
</evidence>
<feature type="compositionally biased region" description="Polar residues" evidence="1">
    <location>
        <begin position="99"/>
        <end position="119"/>
    </location>
</feature>
<proteinExistence type="predicted"/>
<dbReference type="Proteomes" id="UP000054018">
    <property type="component" value="Unassembled WGS sequence"/>
</dbReference>
<keyword evidence="3" id="KW-1185">Reference proteome</keyword>
<dbReference type="HOGENOM" id="CLU_1378623_0_0_1"/>
<protein>
    <submittedName>
        <fullName evidence="2">Unplaced genomic scaffold scaffold_26, whole genome shotgun sequence</fullName>
    </submittedName>
</protein>
<sequence>MPISPHAPLSQHPQMYMPPLIDLGTPSSSFISVSSSSAATQPSYPTRPKSRSPPSRAPPRAYQPHSSPPKPPRHHLDESDIDRFATLFAPATPPATPTQTVDSNEQSLPIRLSQSLSRPTQHRRTRTESSTDSDFGPFVSVPPHQDPLTSPPGVKSVIQPSEDADSLTGLGEPSQPELTGCVRAEEEGCIGRIVRAPG</sequence>
<evidence type="ECO:0000256" key="1">
    <source>
        <dbReference type="SAM" id="MobiDB-lite"/>
    </source>
</evidence>